<protein>
    <submittedName>
        <fullName evidence="1">Uncharacterized protein</fullName>
    </submittedName>
</protein>
<keyword evidence="2" id="KW-1185">Reference proteome</keyword>
<dbReference type="Proteomes" id="UP000784294">
    <property type="component" value="Unassembled WGS sequence"/>
</dbReference>
<reference evidence="1" key="1">
    <citation type="submission" date="2018-11" db="EMBL/GenBank/DDBJ databases">
        <authorList>
            <consortium name="Pathogen Informatics"/>
        </authorList>
    </citation>
    <scope>NUCLEOTIDE SEQUENCE</scope>
</reference>
<evidence type="ECO:0000313" key="2">
    <source>
        <dbReference type="Proteomes" id="UP000784294"/>
    </source>
</evidence>
<gene>
    <name evidence="1" type="ORF">PXEA_LOCUS12221</name>
</gene>
<evidence type="ECO:0000313" key="1">
    <source>
        <dbReference type="EMBL" id="VEL18781.1"/>
    </source>
</evidence>
<comment type="caution">
    <text evidence="1">The sequence shown here is derived from an EMBL/GenBank/DDBJ whole genome shotgun (WGS) entry which is preliminary data.</text>
</comment>
<dbReference type="AlphaFoldDB" id="A0A448WS08"/>
<organism evidence="1 2">
    <name type="scientific">Protopolystoma xenopodis</name>
    <dbReference type="NCBI Taxonomy" id="117903"/>
    <lineage>
        <taxon>Eukaryota</taxon>
        <taxon>Metazoa</taxon>
        <taxon>Spiralia</taxon>
        <taxon>Lophotrochozoa</taxon>
        <taxon>Platyhelminthes</taxon>
        <taxon>Monogenea</taxon>
        <taxon>Polyopisthocotylea</taxon>
        <taxon>Polystomatidea</taxon>
        <taxon>Polystomatidae</taxon>
        <taxon>Protopolystoma</taxon>
    </lineage>
</organism>
<accession>A0A448WS08</accession>
<proteinExistence type="predicted"/>
<name>A0A448WS08_9PLAT</name>
<sequence>MSLSSDEVRHITNENSARFRLKLWRKSRALHQSERRIKAKRLQYNVNQPTSSREIDLRLSSSCSSIRNEIIDINIIVKPGVLL</sequence>
<dbReference type="EMBL" id="CAAALY010038625">
    <property type="protein sequence ID" value="VEL18781.1"/>
    <property type="molecule type" value="Genomic_DNA"/>
</dbReference>